<reference evidence="2 3" key="1">
    <citation type="submission" date="2018-10" db="EMBL/GenBank/DDBJ databases">
        <title>Genomic Encyclopedia of Type Strains, Phase IV (KMG-IV): sequencing the most valuable type-strain genomes for metagenomic binning, comparative biology and taxonomic classification.</title>
        <authorList>
            <person name="Goeker M."/>
        </authorList>
    </citation>
    <scope>NUCLEOTIDE SEQUENCE [LARGE SCALE GENOMIC DNA]</scope>
    <source>
        <strain evidence="2 3">DSM 22008</strain>
    </source>
</reference>
<protein>
    <submittedName>
        <fullName evidence="2">Uncharacterized protein DUF2853</fullName>
    </submittedName>
</protein>
<dbReference type="AlphaFoldDB" id="A0A420WLC7"/>
<dbReference type="EMBL" id="RBII01000001">
    <property type="protein sequence ID" value="RKQ71827.1"/>
    <property type="molecule type" value="Genomic_DNA"/>
</dbReference>
<name>A0A420WLC7_9PROT</name>
<organism evidence="2 3">
    <name type="scientific">Litorimonas taeanensis</name>
    <dbReference type="NCBI Taxonomy" id="568099"/>
    <lineage>
        <taxon>Bacteria</taxon>
        <taxon>Pseudomonadati</taxon>
        <taxon>Pseudomonadota</taxon>
        <taxon>Alphaproteobacteria</taxon>
        <taxon>Maricaulales</taxon>
        <taxon>Robiginitomaculaceae</taxon>
    </lineage>
</organism>
<evidence type="ECO:0000313" key="2">
    <source>
        <dbReference type="EMBL" id="RKQ71827.1"/>
    </source>
</evidence>
<dbReference type="InterPro" id="IPR021274">
    <property type="entry name" value="DUF2853"/>
</dbReference>
<dbReference type="Pfam" id="PF11015">
    <property type="entry name" value="DUF2853"/>
    <property type="match status" value="1"/>
</dbReference>
<evidence type="ECO:0000256" key="1">
    <source>
        <dbReference type="SAM" id="MobiDB-lite"/>
    </source>
</evidence>
<dbReference type="SUPFAM" id="SSF158587">
    <property type="entry name" value="Jann4075-like"/>
    <property type="match status" value="1"/>
</dbReference>
<gene>
    <name evidence="2" type="ORF">DES40_1158</name>
</gene>
<sequence>MSTKTLEKKLKPLTTARRAYIGLHGFAYDRAKLRSDQASTLVKNLFETCVSHGEKVETQFNTLSSTVKTDVSEKLKFKMPKRAFKTSNSTKKVAELEAKIERLNAQIDKLSKPMAKKAKPQKTQPAKAAVTKNVQKETPAPKTQPASATADTDKYAPYLADVQRFDAAADISVVRKIVIHCGIALRNNDGRFVACSDETERHTVRNSWLIKKLGLEDETDILDAKVQAVCETMKSDNKKNRVTFYYLLAKNEGRLASL</sequence>
<dbReference type="RefSeq" id="WP_233345446.1">
    <property type="nucleotide sequence ID" value="NZ_RBII01000001.1"/>
</dbReference>
<dbReference type="InterPro" id="IPR023154">
    <property type="entry name" value="Jann4075-like_sf"/>
</dbReference>
<proteinExistence type="predicted"/>
<dbReference type="Proteomes" id="UP000282211">
    <property type="component" value="Unassembled WGS sequence"/>
</dbReference>
<keyword evidence="3" id="KW-1185">Reference proteome</keyword>
<feature type="region of interest" description="Disordered" evidence="1">
    <location>
        <begin position="112"/>
        <end position="150"/>
    </location>
</feature>
<evidence type="ECO:0000313" key="3">
    <source>
        <dbReference type="Proteomes" id="UP000282211"/>
    </source>
</evidence>
<comment type="caution">
    <text evidence="2">The sequence shown here is derived from an EMBL/GenBank/DDBJ whole genome shotgun (WGS) entry which is preliminary data.</text>
</comment>
<dbReference type="InParanoid" id="A0A420WLC7"/>
<dbReference type="Gene3D" id="1.10.238.120">
    <property type="entry name" value="Jann4075-like"/>
    <property type="match status" value="1"/>
</dbReference>
<accession>A0A420WLC7</accession>